<evidence type="ECO:0000313" key="4">
    <source>
        <dbReference type="Proteomes" id="UP000295313"/>
    </source>
</evidence>
<dbReference type="InterPro" id="IPR024311">
    <property type="entry name" value="Lipocalin-like"/>
</dbReference>
<dbReference type="Pfam" id="PF13648">
    <property type="entry name" value="Lipocalin_4"/>
    <property type="match status" value="1"/>
</dbReference>
<evidence type="ECO:0000259" key="2">
    <source>
        <dbReference type="Pfam" id="PF13648"/>
    </source>
</evidence>
<evidence type="ECO:0000256" key="1">
    <source>
        <dbReference type="SAM" id="SignalP"/>
    </source>
</evidence>
<evidence type="ECO:0000313" key="3">
    <source>
        <dbReference type="EMBL" id="TDX82648.1"/>
    </source>
</evidence>
<name>A0A4R8I324_9FLAO</name>
<dbReference type="Proteomes" id="UP000295313">
    <property type="component" value="Unassembled WGS sequence"/>
</dbReference>
<gene>
    <name evidence="3" type="ORF">B0I22_2664</name>
</gene>
<proteinExistence type="predicted"/>
<protein>
    <submittedName>
        <fullName evidence="3">Lipocalin-like protein</fullName>
    </submittedName>
</protein>
<dbReference type="PROSITE" id="PS51257">
    <property type="entry name" value="PROKAR_LIPOPROTEIN"/>
    <property type="match status" value="1"/>
</dbReference>
<keyword evidence="4" id="KW-1185">Reference proteome</keyword>
<dbReference type="AlphaFoldDB" id="A0A4R8I324"/>
<keyword evidence="1" id="KW-0732">Signal</keyword>
<comment type="caution">
    <text evidence="3">The sequence shown here is derived from an EMBL/GenBank/DDBJ whole genome shotgun (WGS) entry which is preliminary data.</text>
</comment>
<feature type="domain" description="Lipocalin-like" evidence="2">
    <location>
        <begin position="34"/>
        <end position="132"/>
    </location>
</feature>
<reference evidence="3 4" key="1">
    <citation type="submission" date="2019-03" db="EMBL/GenBank/DDBJ databases">
        <title>Genomic Encyclopedia of Type Strains, Phase III (KMG-III): the genomes of soil and plant-associated and newly described type strains.</title>
        <authorList>
            <person name="Whitman W."/>
        </authorList>
    </citation>
    <scope>NUCLEOTIDE SEQUENCE [LARGE SCALE GENOMIC DNA]</scope>
    <source>
        <strain evidence="3 4">CGMCC 1.12802</strain>
    </source>
</reference>
<accession>A0A4R8I324</accession>
<feature type="signal peptide" evidence="1">
    <location>
        <begin position="1"/>
        <end position="22"/>
    </location>
</feature>
<dbReference type="EMBL" id="SOEO01000003">
    <property type="protein sequence ID" value="TDX82648.1"/>
    <property type="molecule type" value="Genomic_DNA"/>
</dbReference>
<sequence>MKKLFLMPLFFLFMLISVFSCKNDDDDNMEKANLIGKWQPYKLSQSATLSTGPFNNTTDLNECQQRSRILFNSDNSGRSTLYSEENGTCSLQADSNFTYTFNPDNNDLTVKSPDGSTHSGTVESISSTNLVYKLVGEYDFEGEDNVRVTTIISARKTTN</sequence>
<feature type="chain" id="PRO_5020525137" evidence="1">
    <location>
        <begin position="23"/>
        <end position="159"/>
    </location>
</feature>
<organism evidence="3 4">
    <name type="scientific">Epilithonimonas xixisoli</name>
    <dbReference type="NCBI Taxonomy" id="1476462"/>
    <lineage>
        <taxon>Bacteria</taxon>
        <taxon>Pseudomonadati</taxon>
        <taxon>Bacteroidota</taxon>
        <taxon>Flavobacteriia</taxon>
        <taxon>Flavobacteriales</taxon>
        <taxon>Weeksellaceae</taxon>
        <taxon>Chryseobacterium group</taxon>
        <taxon>Epilithonimonas</taxon>
    </lineage>
</organism>